<organism evidence="2 3">
    <name type="scientific">Tsukamurella paurometabola</name>
    <name type="common">Corynebacterium paurometabolum</name>
    <dbReference type="NCBI Taxonomy" id="2061"/>
    <lineage>
        <taxon>Bacteria</taxon>
        <taxon>Bacillati</taxon>
        <taxon>Actinomycetota</taxon>
        <taxon>Actinomycetes</taxon>
        <taxon>Mycobacteriales</taxon>
        <taxon>Tsukamurellaceae</taxon>
        <taxon>Tsukamurella</taxon>
    </lineage>
</organism>
<dbReference type="Pfam" id="PF05768">
    <property type="entry name" value="Glrx-like"/>
    <property type="match status" value="1"/>
</dbReference>
<dbReference type="InterPro" id="IPR036249">
    <property type="entry name" value="Thioredoxin-like_sf"/>
</dbReference>
<dbReference type="RefSeq" id="WP_126195163.1">
    <property type="nucleotide sequence ID" value="NZ_CP085954.1"/>
</dbReference>
<dbReference type="Proteomes" id="UP000676853">
    <property type="component" value="Unassembled WGS sequence"/>
</dbReference>
<gene>
    <name evidence="1" type="ORF">KFZ73_19185</name>
    <name evidence="2" type="ORF">NCTC10741_00932</name>
</gene>
<dbReference type="SUPFAM" id="SSF52833">
    <property type="entry name" value="Thioredoxin-like"/>
    <property type="match status" value="1"/>
</dbReference>
<evidence type="ECO:0000313" key="3">
    <source>
        <dbReference type="Proteomes" id="UP000271626"/>
    </source>
</evidence>
<accession>A0A3P8MA64</accession>
<dbReference type="Gene3D" id="3.40.30.10">
    <property type="entry name" value="Glutaredoxin"/>
    <property type="match status" value="1"/>
</dbReference>
<dbReference type="InterPro" id="IPR008554">
    <property type="entry name" value="Glutaredoxin-like"/>
</dbReference>
<protein>
    <submittedName>
        <fullName evidence="1">Glutaredoxin family protein</fullName>
    </submittedName>
    <submittedName>
        <fullName evidence="2">Glutaredoxin-like domain (DUF836)</fullName>
    </submittedName>
</protein>
<evidence type="ECO:0000313" key="4">
    <source>
        <dbReference type="Proteomes" id="UP000676853"/>
    </source>
</evidence>
<keyword evidence="4" id="KW-1185">Reference proteome</keyword>
<dbReference type="EMBL" id="LR131273">
    <property type="protein sequence ID" value="VDR37820.1"/>
    <property type="molecule type" value="Genomic_DNA"/>
</dbReference>
<dbReference type="Proteomes" id="UP000271626">
    <property type="component" value="Chromosome"/>
</dbReference>
<reference evidence="1 4" key="2">
    <citation type="submission" date="2021-04" db="EMBL/GenBank/DDBJ databases">
        <title>Whole genome sequence analysis of a thiophenic sulfur metabolizing bacteria.</title>
        <authorList>
            <person name="Akhtar N."/>
            <person name="Akram J."/>
            <person name="Aslam A."/>
        </authorList>
    </citation>
    <scope>NUCLEOTIDE SEQUENCE [LARGE SCALE GENOMIC DNA]</scope>
    <source>
        <strain evidence="1 4">3OW</strain>
    </source>
</reference>
<proteinExistence type="predicted"/>
<sequence>MSVITLLTRQGCGMCARAHDELTALVGELRAAGRPVDYRQLDVDAPGNTEYRGEYGDMLPVVLLDGAMHSYWDVDTVGLRAELGP</sequence>
<dbReference type="AlphaFoldDB" id="A0A3P8MA64"/>
<reference evidence="2 3" key="1">
    <citation type="submission" date="2018-12" db="EMBL/GenBank/DDBJ databases">
        <authorList>
            <consortium name="Pathogen Informatics"/>
        </authorList>
    </citation>
    <scope>NUCLEOTIDE SEQUENCE [LARGE SCALE GENOMIC DNA]</scope>
    <source>
        <strain evidence="2 3">NCTC10741</strain>
    </source>
</reference>
<evidence type="ECO:0000313" key="2">
    <source>
        <dbReference type="EMBL" id="VDR37820.1"/>
    </source>
</evidence>
<name>A0A3P8MA64_TSUPA</name>
<evidence type="ECO:0000313" key="1">
    <source>
        <dbReference type="EMBL" id="MBS4103355.1"/>
    </source>
</evidence>
<dbReference type="OrthoDB" id="8779161at2"/>
<dbReference type="EMBL" id="JAGXOE010000060">
    <property type="protein sequence ID" value="MBS4103355.1"/>
    <property type="molecule type" value="Genomic_DNA"/>
</dbReference>